<feature type="coiled-coil region" evidence="1">
    <location>
        <begin position="781"/>
        <end position="808"/>
    </location>
</feature>
<sequence length="829" mass="94862">MLRTSLPPPPPSIDVNANAKKHVTRPVYKRAHSIGPAAQRNKSPVNIKKPGLERRCQSLSPSHQNSRRSLSRSNCTPTSASAPQTGTMSDAQSQGGSEKSSEKEPVLPQCVITKMLRNLATKKREFIKMRKSLIQQQNSLLEHYASLRDLETRAGATSEEALGEVRVVSVTGWPAHDLLLLVRDDLAMPMNCEISGLFGPQVLQQLSAQLNSIPDEVLNTAAEVMARRIDLLNLLRGKHRADRANYTNSTTGTYKNLEWKTKNSEFDHETERLHRMVAGLVENLKAKVNYSMDLAKVPWIDREMMVRKIERLQKEITILQSKIEEITKKTDDDNKAGDSPHDTSPTYQAMAEELSKERAAREALKEVVSAAESMLRVARARMATLERQLKDTRAELDAARRKHKDLEQLVNRLAHEHSHNTYRHRETSYDARSKKLLEVSKTGEMTIEALSRQRDALELRVKELREQTEMAERAAEAREAEQRARADSLQAKVVDQEKSRLAAESRAAELDVRVKELEEQLHALRERSVRLVDMERRRCLEYVPSKENEPTDRETEIWKELQVTRVALTRAEEELRQSRADKDKFLNSLSKIAQGEGSENCQDKMATELLDREQKIVKLQHFIDEHRENEKLMEQTMTQYENQLAALRLEIKRLRNYDCYAKEIPYQELQTELMEMHMQVETLSRERAALVTAAASRALMLERHERSAELFAKMTRARRDLAAMLDGRTEPPGIDEASHAEISRSLSSVCANAADTWSALRAERARVLRLESAVLAQSLQLEREGRVRTQLERRRALLEREVLRVRSSDHATLGNNPRFRAFFGMSRKR</sequence>
<feature type="coiled-coil region" evidence="1">
    <location>
        <begin position="561"/>
        <end position="588"/>
    </location>
</feature>
<proteinExistence type="predicted"/>
<evidence type="ECO:0000313" key="4">
    <source>
        <dbReference type="Proteomes" id="UP001153292"/>
    </source>
</evidence>
<dbReference type="Proteomes" id="UP001153292">
    <property type="component" value="Chromosome 1"/>
</dbReference>
<reference evidence="3" key="1">
    <citation type="submission" date="2021-12" db="EMBL/GenBank/DDBJ databases">
        <authorList>
            <person name="King R."/>
        </authorList>
    </citation>
    <scope>NUCLEOTIDE SEQUENCE</scope>
</reference>
<protein>
    <submittedName>
        <fullName evidence="3">Uncharacterized protein</fullName>
    </submittedName>
</protein>
<feature type="coiled-coil region" evidence="1">
    <location>
        <begin position="447"/>
        <end position="534"/>
    </location>
</feature>
<evidence type="ECO:0000256" key="2">
    <source>
        <dbReference type="SAM" id="MobiDB-lite"/>
    </source>
</evidence>
<feature type="compositionally biased region" description="Pro residues" evidence="2">
    <location>
        <begin position="1"/>
        <end position="12"/>
    </location>
</feature>
<evidence type="ECO:0000313" key="3">
    <source>
        <dbReference type="EMBL" id="CAH0663923.1"/>
    </source>
</evidence>
<evidence type="ECO:0000256" key="1">
    <source>
        <dbReference type="SAM" id="Coils"/>
    </source>
</evidence>
<keyword evidence="1" id="KW-0175">Coiled coil</keyword>
<feature type="compositionally biased region" description="Basic and acidic residues" evidence="2">
    <location>
        <begin position="329"/>
        <end position="341"/>
    </location>
</feature>
<feature type="coiled-coil region" evidence="1">
    <location>
        <begin position="623"/>
        <end position="686"/>
    </location>
</feature>
<feature type="compositionally biased region" description="Polar residues" evidence="2">
    <location>
        <begin position="71"/>
        <end position="91"/>
    </location>
</feature>
<gene>
    <name evidence="3" type="ORF">CHILSU_LOCUS353</name>
</gene>
<keyword evidence="4" id="KW-1185">Reference proteome</keyword>
<organism evidence="3 4">
    <name type="scientific">Chilo suppressalis</name>
    <name type="common">Asiatic rice borer moth</name>
    <dbReference type="NCBI Taxonomy" id="168631"/>
    <lineage>
        <taxon>Eukaryota</taxon>
        <taxon>Metazoa</taxon>
        <taxon>Ecdysozoa</taxon>
        <taxon>Arthropoda</taxon>
        <taxon>Hexapoda</taxon>
        <taxon>Insecta</taxon>
        <taxon>Pterygota</taxon>
        <taxon>Neoptera</taxon>
        <taxon>Endopterygota</taxon>
        <taxon>Lepidoptera</taxon>
        <taxon>Glossata</taxon>
        <taxon>Ditrysia</taxon>
        <taxon>Pyraloidea</taxon>
        <taxon>Crambidae</taxon>
        <taxon>Crambinae</taxon>
        <taxon>Chilo</taxon>
    </lineage>
</organism>
<feature type="region of interest" description="Disordered" evidence="2">
    <location>
        <begin position="329"/>
        <end position="348"/>
    </location>
</feature>
<dbReference type="EMBL" id="OU963894">
    <property type="protein sequence ID" value="CAH0663923.1"/>
    <property type="molecule type" value="Genomic_DNA"/>
</dbReference>
<feature type="region of interest" description="Disordered" evidence="2">
    <location>
        <begin position="1"/>
        <end position="106"/>
    </location>
</feature>
<accession>A0ABN8EF99</accession>
<name>A0ABN8EF99_CHISP</name>
<feature type="compositionally biased region" description="Basic residues" evidence="2">
    <location>
        <begin position="19"/>
        <end position="32"/>
    </location>
</feature>